<dbReference type="SUPFAM" id="SSF103473">
    <property type="entry name" value="MFS general substrate transporter"/>
    <property type="match status" value="1"/>
</dbReference>
<feature type="transmembrane region" description="Helical" evidence="8">
    <location>
        <begin position="27"/>
        <end position="46"/>
    </location>
</feature>
<feature type="transmembrane region" description="Helical" evidence="8">
    <location>
        <begin position="151"/>
        <end position="173"/>
    </location>
</feature>
<keyword evidence="5 8" id="KW-0812">Transmembrane</keyword>
<accession>A0A6C1KCQ1</accession>
<protein>
    <recommendedName>
        <fullName evidence="8">Bcr/CflA family efflux transporter</fullName>
    </recommendedName>
</protein>
<keyword evidence="3 8" id="KW-0813">Transport</keyword>
<feature type="transmembrane region" description="Helical" evidence="8">
    <location>
        <begin position="385"/>
        <end position="406"/>
    </location>
</feature>
<keyword evidence="4" id="KW-1003">Cell membrane</keyword>
<comment type="caution">
    <text evidence="10">The sequence shown here is derived from an EMBL/GenBank/DDBJ whole genome shotgun (WGS) entry which is preliminary data.</text>
</comment>
<evidence type="ECO:0000256" key="3">
    <source>
        <dbReference type="ARBA" id="ARBA00022448"/>
    </source>
</evidence>
<reference evidence="10 11" key="1">
    <citation type="submission" date="2019-05" db="EMBL/GenBank/DDBJ databases">
        <authorList>
            <person name="Zhou X."/>
        </authorList>
    </citation>
    <scope>NUCLEOTIDE SEQUENCE [LARGE SCALE GENOMIC DNA]</scope>
    <source>
        <strain evidence="10 11">DSM 432</strain>
    </source>
</reference>
<dbReference type="InterPro" id="IPR020846">
    <property type="entry name" value="MFS_dom"/>
</dbReference>
<evidence type="ECO:0000256" key="2">
    <source>
        <dbReference type="ARBA" id="ARBA00006236"/>
    </source>
</evidence>
<dbReference type="RefSeq" id="WP_138401522.1">
    <property type="nucleotide sequence ID" value="NZ_JBAFVI010000007.1"/>
</dbReference>
<keyword evidence="7 8" id="KW-0472">Membrane</keyword>
<dbReference type="InterPro" id="IPR004812">
    <property type="entry name" value="Efflux_drug-R_Bcr/CmlA"/>
</dbReference>
<dbReference type="Pfam" id="PF07690">
    <property type="entry name" value="MFS_1"/>
    <property type="match status" value="1"/>
</dbReference>
<feature type="transmembrane region" description="Helical" evidence="8">
    <location>
        <begin position="297"/>
        <end position="318"/>
    </location>
</feature>
<name>A0A6C1KCQ1_XANAU</name>
<feature type="transmembrane region" description="Helical" evidence="8">
    <location>
        <begin position="52"/>
        <end position="81"/>
    </location>
</feature>
<dbReference type="PANTHER" id="PTHR23502:SF132">
    <property type="entry name" value="POLYAMINE TRANSPORTER 2-RELATED"/>
    <property type="match status" value="1"/>
</dbReference>
<dbReference type="Gene3D" id="1.20.1720.10">
    <property type="entry name" value="Multidrug resistance protein D"/>
    <property type="match status" value="1"/>
</dbReference>
<dbReference type="AlphaFoldDB" id="A0A6C1KCQ1"/>
<comment type="subcellular location">
    <subcellularLocation>
        <location evidence="8">Cell inner membrane</location>
        <topology evidence="8">Multi-pass membrane protein</topology>
    </subcellularLocation>
    <subcellularLocation>
        <location evidence="1">Cell membrane</location>
        <topology evidence="1">Multi-pass membrane protein</topology>
    </subcellularLocation>
</comment>
<dbReference type="GeneID" id="95776032"/>
<dbReference type="InterPro" id="IPR036259">
    <property type="entry name" value="MFS_trans_sf"/>
</dbReference>
<dbReference type="GO" id="GO:1990961">
    <property type="term" value="P:xenobiotic detoxification by transmembrane export across the plasma membrane"/>
    <property type="evidence" value="ECO:0007669"/>
    <property type="project" value="InterPro"/>
</dbReference>
<feature type="transmembrane region" description="Helical" evidence="8">
    <location>
        <begin position="122"/>
        <end position="139"/>
    </location>
</feature>
<dbReference type="GO" id="GO:0005886">
    <property type="term" value="C:plasma membrane"/>
    <property type="evidence" value="ECO:0007669"/>
    <property type="project" value="UniProtKB-SubCell"/>
</dbReference>
<comment type="similarity">
    <text evidence="2 8">Belongs to the major facilitator superfamily. Bcr/CmlA family.</text>
</comment>
<evidence type="ECO:0000256" key="5">
    <source>
        <dbReference type="ARBA" id="ARBA00022692"/>
    </source>
</evidence>
<feature type="domain" description="Major facilitator superfamily (MFS) profile" evidence="9">
    <location>
        <begin position="27"/>
        <end position="411"/>
    </location>
</feature>
<gene>
    <name evidence="10" type="ORF">FBQ73_21495</name>
</gene>
<sequence length="452" mass="45849">MTVVRPGTSPAPAAGGAAAPLMSEREVSVIGGLMVMLGPISLAMYTPALPTLVAVFGTSIATVKLTLTVFFMGFAFSQLVCGPLSDGYGRRPVALGFFGIYLAGSVVAMLAPTIGWLIAGRALQGIGCAAGIALSRALVRDQYTGQASARVMNLIGTMLAIGPAVSPTLGGLILGTAGWHVIFIAMAAYGLVLVAVLAFRVPETNLRPDRALASPRGVATSYRRLLTDRLFMRAALTAGLSLGGIYTLSALLPFILIERVGLSPTGFGLAMLMQTGAFMSGTLIARPLLKRHSAHALILPGLLLVLAGAMGLGFGPFVLPLTTASVMLPISLWACGIALILPGCTTAGLAGFAPIAGAASALMGFLQIGSGFLGTSLSVLFPSPLAAMVTLLPAFAVTAASAHLLLAPRREPALAAGAAGVEAADLELAADPLGVVGAAGDEIEVGTYKKPF</sequence>
<evidence type="ECO:0000256" key="1">
    <source>
        <dbReference type="ARBA" id="ARBA00004651"/>
    </source>
</evidence>
<dbReference type="GO" id="GO:0042910">
    <property type="term" value="F:xenobiotic transmembrane transporter activity"/>
    <property type="evidence" value="ECO:0007669"/>
    <property type="project" value="InterPro"/>
</dbReference>
<evidence type="ECO:0000313" key="11">
    <source>
        <dbReference type="Proteomes" id="UP000305131"/>
    </source>
</evidence>
<keyword evidence="6 8" id="KW-1133">Transmembrane helix</keyword>
<feature type="transmembrane region" description="Helical" evidence="8">
    <location>
        <begin position="230"/>
        <end position="255"/>
    </location>
</feature>
<dbReference type="CDD" id="cd17320">
    <property type="entry name" value="MFS_MdfA_MDR_like"/>
    <property type="match status" value="1"/>
</dbReference>
<feature type="transmembrane region" description="Helical" evidence="8">
    <location>
        <begin position="359"/>
        <end position="379"/>
    </location>
</feature>
<keyword evidence="8" id="KW-0997">Cell inner membrane</keyword>
<evidence type="ECO:0000259" key="9">
    <source>
        <dbReference type="PROSITE" id="PS50850"/>
    </source>
</evidence>
<organism evidence="10 11">
    <name type="scientific">Xanthobacter autotrophicus</name>
    <dbReference type="NCBI Taxonomy" id="280"/>
    <lineage>
        <taxon>Bacteria</taxon>
        <taxon>Pseudomonadati</taxon>
        <taxon>Pseudomonadota</taxon>
        <taxon>Alphaproteobacteria</taxon>
        <taxon>Hyphomicrobiales</taxon>
        <taxon>Xanthobacteraceae</taxon>
        <taxon>Xanthobacter</taxon>
    </lineage>
</organism>
<dbReference type="PROSITE" id="PS50850">
    <property type="entry name" value="MFS"/>
    <property type="match status" value="1"/>
</dbReference>
<dbReference type="NCBIfam" id="TIGR00710">
    <property type="entry name" value="efflux_Bcr_CflA"/>
    <property type="match status" value="1"/>
</dbReference>
<dbReference type="InterPro" id="IPR011701">
    <property type="entry name" value="MFS"/>
</dbReference>
<dbReference type="PANTHER" id="PTHR23502">
    <property type="entry name" value="MAJOR FACILITATOR SUPERFAMILY"/>
    <property type="match status" value="1"/>
</dbReference>
<feature type="transmembrane region" description="Helical" evidence="8">
    <location>
        <begin position="179"/>
        <end position="199"/>
    </location>
</feature>
<evidence type="ECO:0000256" key="6">
    <source>
        <dbReference type="ARBA" id="ARBA00022989"/>
    </source>
</evidence>
<feature type="transmembrane region" description="Helical" evidence="8">
    <location>
        <begin position="267"/>
        <end position="285"/>
    </location>
</feature>
<evidence type="ECO:0000256" key="4">
    <source>
        <dbReference type="ARBA" id="ARBA00022475"/>
    </source>
</evidence>
<feature type="transmembrane region" description="Helical" evidence="8">
    <location>
        <begin position="330"/>
        <end position="352"/>
    </location>
</feature>
<dbReference type="OrthoDB" id="9800416at2"/>
<feature type="transmembrane region" description="Helical" evidence="8">
    <location>
        <begin position="93"/>
        <end position="116"/>
    </location>
</feature>
<evidence type="ECO:0000256" key="7">
    <source>
        <dbReference type="ARBA" id="ARBA00023136"/>
    </source>
</evidence>
<evidence type="ECO:0000256" key="8">
    <source>
        <dbReference type="RuleBase" id="RU365088"/>
    </source>
</evidence>
<proteinExistence type="inferred from homology"/>
<dbReference type="EMBL" id="VAUP01000041">
    <property type="protein sequence ID" value="TLX41014.1"/>
    <property type="molecule type" value="Genomic_DNA"/>
</dbReference>
<evidence type="ECO:0000313" key="10">
    <source>
        <dbReference type="EMBL" id="TLX41014.1"/>
    </source>
</evidence>
<dbReference type="PRINTS" id="PR01036">
    <property type="entry name" value="TCRTETB"/>
</dbReference>
<dbReference type="Proteomes" id="UP000305131">
    <property type="component" value="Unassembled WGS sequence"/>
</dbReference>